<evidence type="ECO:0000256" key="1">
    <source>
        <dbReference type="SAM" id="MobiDB-lite"/>
    </source>
</evidence>
<dbReference type="HOGENOM" id="CLU_1875983_0_0_1"/>
<feature type="region of interest" description="Disordered" evidence="1">
    <location>
        <begin position="96"/>
        <end position="136"/>
    </location>
</feature>
<dbReference type="AlphaFoldDB" id="V2XMB8"/>
<protein>
    <submittedName>
        <fullName evidence="2">Uncharacterized protein</fullName>
    </submittedName>
</protein>
<reference evidence="2 3" key="1">
    <citation type="journal article" date="2014" name="BMC Genomics">
        <title>Genome and secretome analysis of the hemibiotrophic fungal pathogen, Moniliophthora roreri, which causes frosty pod rot disease of cacao: mechanisms of the biotrophic and necrotrophic phases.</title>
        <authorList>
            <person name="Meinhardt L.W."/>
            <person name="Costa G.G.L."/>
            <person name="Thomazella D.P.T."/>
            <person name="Teixeira P.J.P.L."/>
            <person name="Carazzolle M.F."/>
            <person name="Schuster S.C."/>
            <person name="Carlson J.E."/>
            <person name="Guiltinan M.J."/>
            <person name="Mieczkowski P."/>
            <person name="Farmer A."/>
            <person name="Ramaraj T."/>
            <person name="Crozier J."/>
            <person name="Davis R.E."/>
            <person name="Shao J."/>
            <person name="Melnick R.L."/>
            <person name="Pereira G.A.G."/>
            <person name="Bailey B.A."/>
        </authorList>
    </citation>
    <scope>NUCLEOTIDE SEQUENCE [LARGE SCALE GENOMIC DNA]</scope>
    <source>
        <strain evidence="2 3">MCA 2997</strain>
    </source>
</reference>
<sequence length="136" mass="15067">MQEKATALPKTEWQLEQDIAEAEEQWRGLQTQSISNSSGQVIPPLTRASHRELLTPSQLPLLENRPLTGTVKEPTETRRTLTLLFITVGSGEKDFGDDISQHTLKKGDLDTSITSPPSAEEQDPFKKLLTALKNSS</sequence>
<evidence type="ECO:0000313" key="3">
    <source>
        <dbReference type="Proteomes" id="UP000017559"/>
    </source>
</evidence>
<name>V2XMB8_MONRO</name>
<feature type="compositionally biased region" description="Basic and acidic residues" evidence="1">
    <location>
        <begin position="96"/>
        <end position="109"/>
    </location>
</feature>
<dbReference type="KEGG" id="mrr:Moror_15525"/>
<proteinExistence type="predicted"/>
<keyword evidence="3" id="KW-1185">Reference proteome</keyword>
<evidence type="ECO:0000313" key="2">
    <source>
        <dbReference type="EMBL" id="ESK80639.1"/>
    </source>
</evidence>
<dbReference type="Proteomes" id="UP000017559">
    <property type="component" value="Unassembled WGS sequence"/>
</dbReference>
<comment type="caution">
    <text evidence="2">The sequence shown here is derived from an EMBL/GenBank/DDBJ whole genome shotgun (WGS) entry which is preliminary data.</text>
</comment>
<dbReference type="EMBL" id="AWSO01003212">
    <property type="protein sequence ID" value="ESK80639.1"/>
    <property type="molecule type" value="Genomic_DNA"/>
</dbReference>
<accession>V2XMB8</accession>
<organism evidence="2 3">
    <name type="scientific">Moniliophthora roreri (strain MCA 2997)</name>
    <name type="common">Cocoa frosty pod rot fungus</name>
    <name type="synonym">Crinipellis roreri</name>
    <dbReference type="NCBI Taxonomy" id="1381753"/>
    <lineage>
        <taxon>Eukaryota</taxon>
        <taxon>Fungi</taxon>
        <taxon>Dikarya</taxon>
        <taxon>Basidiomycota</taxon>
        <taxon>Agaricomycotina</taxon>
        <taxon>Agaricomycetes</taxon>
        <taxon>Agaricomycetidae</taxon>
        <taxon>Agaricales</taxon>
        <taxon>Marasmiineae</taxon>
        <taxon>Marasmiaceae</taxon>
        <taxon>Moniliophthora</taxon>
    </lineage>
</organism>
<gene>
    <name evidence="2" type="ORF">Moror_15525</name>
</gene>